<gene>
    <name evidence="2" type="ORF">FYJ29_10475</name>
</gene>
<dbReference type="RefSeq" id="WP_154328816.1">
    <property type="nucleotide sequence ID" value="NZ_CP045696.1"/>
</dbReference>
<keyword evidence="3" id="KW-1185">Reference proteome</keyword>
<dbReference type="InterPro" id="IPR001173">
    <property type="entry name" value="Glyco_trans_2-like"/>
</dbReference>
<dbReference type="SUPFAM" id="SSF53448">
    <property type="entry name" value="Nucleotide-diphospho-sugar transferases"/>
    <property type="match status" value="1"/>
</dbReference>
<organism evidence="2 3">
    <name type="scientific">Sodaliphilus pleomorphus</name>
    <dbReference type="NCBI Taxonomy" id="2606626"/>
    <lineage>
        <taxon>Bacteria</taxon>
        <taxon>Pseudomonadati</taxon>
        <taxon>Bacteroidota</taxon>
        <taxon>Bacteroidia</taxon>
        <taxon>Bacteroidales</taxon>
        <taxon>Muribaculaceae</taxon>
        <taxon>Sodaliphilus</taxon>
    </lineage>
</organism>
<accession>A0A6L5XCM1</accession>
<dbReference type="InterPro" id="IPR029044">
    <property type="entry name" value="Nucleotide-diphossugar_trans"/>
</dbReference>
<sequence length="328" mass="36750">MSVKCISTPSLSIIVPAFNASRTIVECLESIFSIQQILVETIVVNDGSTDDTLDKIRSVTPPALHSLIVISTPNQGVSNARNTGLKSAQGEIVAFVDSDDTIASTDFLDFYYHFSKSNCDVAIGGIKIKFATKNIELRQIPQSLSNIVTTGEDAFNILHRTETFTPLVFAYLWKKRFITQHKLQFQFKMSEDDLWTTTAICQAHSFLFTNHVHYNYVKRKQSLTGSNKASQLRQSCHYAVASELSSFVTYQNLLIKTKGWIACKILYLVCDVLDTAAALQTTATIPIEICNSAKYYIVNSQDVQLQRIGFIYLYRIKQFVKQGVGLLV</sequence>
<dbReference type="AlphaFoldDB" id="A0A6L5XCM1"/>
<feature type="domain" description="Glycosyltransferase 2-like" evidence="1">
    <location>
        <begin position="12"/>
        <end position="172"/>
    </location>
</feature>
<protein>
    <submittedName>
        <fullName evidence="2">Glycosyltransferase</fullName>
    </submittedName>
</protein>
<dbReference type="CDD" id="cd00761">
    <property type="entry name" value="Glyco_tranf_GTA_type"/>
    <property type="match status" value="1"/>
</dbReference>
<evidence type="ECO:0000313" key="2">
    <source>
        <dbReference type="EMBL" id="MSS18179.1"/>
    </source>
</evidence>
<comment type="caution">
    <text evidence="2">The sequence shown here is derived from an EMBL/GenBank/DDBJ whole genome shotgun (WGS) entry which is preliminary data.</text>
</comment>
<name>A0A6L5XCM1_9BACT</name>
<keyword evidence="2" id="KW-0808">Transferase</keyword>
<dbReference type="Proteomes" id="UP000483362">
    <property type="component" value="Unassembled WGS sequence"/>
</dbReference>
<reference evidence="2 3" key="1">
    <citation type="submission" date="2019-08" db="EMBL/GenBank/DDBJ databases">
        <title>In-depth cultivation of the pig gut microbiome towards novel bacterial diversity and tailored functional studies.</title>
        <authorList>
            <person name="Wylensek D."/>
            <person name="Hitch T.C.A."/>
            <person name="Clavel T."/>
        </authorList>
    </citation>
    <scope>NUCLEOTIDE SEQUENCE [LARGE SCALE GENOMIC DNA]</scope>
    <source>
        <strain evidence="2 3">Oil-RF-744-WCA-WT-10</strain>
    </source>
</reference>
<dbReference type="PANTHER" id="PTHR22916">
    <property type="entry name" value="GLYCOSYLTRANSFERASE"/>
    <property type="match status" value="1"/>
</dbReference>
<dbReference type="Gene3D" id="3.90.550.10">
    <property type="entry name" value="Spore Coat Polysaccharide Biosynthesis Protein SpsA, Chain A"/>
    <property type="match status" value="1"/>
</dbReference>
<evidence type="ECO:0000313" key="3">
    <source>
        <dbReference type="Proteomes" id="UP000483362"/>
    </source>
</evidence>
<dbReference type="EMBL" id="VULT01000017">
    <property type="protein sequence ID" value="MSS18179.1"/>
    <property type="molecule type" value="Genomic_DNA"/>
</dbReference>
<evidence type="ECO:0000259" key="1">
    <source>
        <dbReference type="Pfam" id="PF00535"/>
    </source>
</evidence>
<proteinExistence type="predicted"/>
<dbReference type="GO" id="GO:0016758">
    <property type="term" value="F:hexosyltransferase activity"/>
    <property type="evidence" value="ECO:0007669"/>
    <property type="project" value="UniProtKB-ARBA"/>
</dbReference>
<dbReference type="Pfam" id="PF00535">
    <property type="entry name" value="Glycos_transf_2"/>
    <property type="match status" value="1"/>
</dbReference>